<evidence type="ECO:0000256" key="4">
    <source>
        <dbReference type="ARBA" id="ARBA00022478"/>
    </source>
</evidence>
<sequence>MDFKKVDAPRNTVTRDHNDLDRPTGNVYEAVSILAKRADQIAEDMKVELHEKLNEFATHNESLEEIFENKEQIEVSRFYESLPKPHHIAATEWERDEVYFRRPAEEQKED</sequence>
<accession>A0A7H0VEJ3</accession>
<dbReference type="GO" id="GO:0000428">
    <property type="term" value="C:DNA-directed RNA polymerase complex"/>
    <property type="evidence" value="ECO:0007669"/>
    <property type="project" value="UniProtKB-KW"/>
</dbReference>
<dbReference type="Proteomes" id="UP000516305">
    <property type="component" value="Chromosome"/>
</dbReference>
<dbReference type="KEGG" id="chyd:H4K34_17490"/>
<keyword evidence="4 10" id="KW-0240">DNA-directed RNA polymerase</keyword>
<organism evidence="10 11">
    <name type="scientific">Croceimicrobium hydrocarbonivorans</name>
    <dbReference type="NCBI Taxonomy" id="2761580"/>
    <lineage>
        <taxon>Bacteria</taxon>
        <taxon>Pseudomonadati</taxon>
        <taxon>Bacteroidota</taxon>
        <taxon>Flavobacteriia</taxon>
        <taxon>Flavobacteriales</taxon>
        <taxon>Owenweeksiaceae</taxon>
        <taxon>Croceimicrobium</taxon>
    </lineage>
</organism>
<feature type="region of interest" description="Disordered" evidence="9">
    <location>
        <begin position="1"/>
        <end position="22"/>
    </location>
</feature>
<evidence type="ECO:0000256" key="7">
    <source>
        <dbReference type="ARBA" id="ARBA00030998"/>
    </source>
</evidence>
<dbReference type="AlphaFoldDB" id="A0A7H0VEJ3"/>
<protein>
    <recommendedName>
        <fullName evidence="3">DNA-directed RNA polymerase subunit omega</fullName>
        <ecNumber evidence="2">2.7.7.6</ecNumber>
    </recommendedName>
    <alternativeName>
        <fullName evidence="7">RNA polymerase omega subunit</fullName>
    </alternativeName>
    <alternativeName>
        <fullName evidence="6">Transcriptase subunit omega</fullName>
    </alternativeName>
</protein>
<comment type="similarity">
    <text evidence="1">Belongs to the RNA polymerase subunit omega family.</text>
</comment>
<evidence type="ECO:0000313" key="10">
    <source>
        <dbReference type="EMBL" id="QNR24141.1"/>
    </source>
</evidence>
<evidence type="ECO:0000256" key="3">
    <source>
        <dbReference type="ARBA" id="ARBA00013725"/>
    </source>
</evidence>
<dbReference type="GO" id="GO:0003677">
    <property type="term" value="F:DNA binding"/>
    <property type="evidence" value="ECO:0007669"/>
    <property type="project" value="InterPro"/>
</dbReference>
<dbReference type="EC" id="2.7.7.6" evidence="2"/>
<dbReference type="SUPFAM" id="SSF63562">
    <property type="entry name" value="RPB6/omega subunit-like"/>
    <property type="match status" value="1"/>
</dbReference>
<evidence type="ECO:0000256" key="2">
    <source>
        <dbReference type="ARBA" id="ARBA00012418"/>
    </source>
</evidence>
<keyword evidence="11" id="KW-1185">Reference proteome</keyword>
<dbReference type="GO" id="GO:0003899">
    <property type="term" value="F:DNA-directed RNA polymerase activity"/>
    <property type="evidence" value="ECO:0007669"/>
    <property type="project" value="UniProtKB-EC"/>
</dbReference>
<comment type="catalytic activity">
    <reaction evidence="8">
        <text>RNA(n) + a ribonucleoside 5'-triphosphate = RNA(n+1) + diphosphate</text>
        <dbReference type="Rhea" id="RHEA:21248"/>
        <dbReference type="Rhea" id="RHEA-COMP:14527"/>
        <dbReference type="Rhea" id="RHEA-COMP:17342"/>
        <dbReference type="ChEBI" id="CHEBI:33019"/>
        <dbReference type="ChEBI" id="CHEBI:61557"/>
        <dbReference type="ChEBI" id="CHEBI:140395"/>
        <dbReference type="EC" id="2.7.7.6"/>
    </reaction>
</comment>
<keyword evidence="5" id="KW-0804">Transcription</keyword>
<evidence type="ECO:0000256" key="8">
    <source>
        <dbReference type="ARBA" id="ARBA00048552"/>
    </source>
</evidence>
<dbReference type="RefSeq" id="WP_210758676.1">
    <property type="nucleotide sequence ID" value="NZ_CP060139.1"/>
</dbReference>
<evidence type="ECO:0000256" key="9">
    <source>
        <dbReference type="SAM" id="MobiDB-lite"/>
    </source>
</evidence>
<dbReference type="SMART" id="SM01409">
    <property type="entry name" value="RNA_pol_Rpb6"/>
    <property type="match status" value="1"/>
</dbReference>
<dbReference type="GO" id="GO:0006351">
    <property type="term" value="P:DNA-templated transcription"/>
    <property type="evidence" value="ECO:0007669"/>
    <property type="project" value="InterPro"/>
</dbReference>
<gene>
    <name evidence="10" type="ORF">H4K34_17490</name>
</gene>
<evidence type="ECO:0000256" key="6">
    <source>
        <dbReference type="ARBA" id="ARBA00029924"/>
    </source>
</evidence>
<evidence type="ECO:0000256" key="1">
    <source>
        <dbReference type="ARBA" id="ARBA00006711"/>
    </source>
</evidence>
<reference evidence="10 11" key="1">
    <citation type="submission" date="2020-08" db="EMBL/GenBank/DDBJ databases">
        <title>Croceimicrobium hydrocarbonivorans gen. nov., sp. nov., a novel marine bacterium isolated from a bacterial consortium that degrades polyethylene terephthalate.</title>
        <authorList>
            <person name="Liu R."/>
        </authorList>
    </citation>
    <scope>NUCLEOTIDE SEQUENCE [LARGE SCALE GENOMIC DNA]</scope>
    <source>
        <strain evidence="10 11">A20-9</strain>
    </source>
</reference>
<dbReference type="Pfam" id="PF01192">
    <property type="entry name" value="RNA_pol_Rpb6"/>
    <property type="match status" value="1"/>
</dbReference>
<dbReference type="InterPro" id="IPR006110">
    <property type="entry name" value="Pol_omega/Rpo6/RPB6"/>
</dbReference>
<dbReference type="InterPro" id="IPR036161">
    <property type="entry name" value="RPB6/omega-like_sf"/>
</dbReference>
<proteinExistence type="inferred from homology"/>
<dbReference type="EMBL" id="CP060139">
    <property type="protein sequence ID" value="QNR24141.1"/>
    <property type="molecule type" value="Genomic_DNA"/>
</dbReference>
<name>A0A7H0VEJ3_9FLAO</name>
<evidence type="ECO:0000256" key="5">
    <source>
        <dbReference type="ARBA" id="ARBA00023163"/>
    </source>
</evidence>
<evidence type="ECO:0000313" key="11">
    <source>
        <dbReference type="Proteomes" id="UP000516305"/>
    </source>
</evidence>